<sequence>MVAAIAKEWLSEIANRKTTKPIHVQCSKYLGILSFETAKTMSRLVALYKSLSQIEINKLKDNAVKSKGVTYLNSADESFLFSLACAERLEDLDCTAVAIARLGQKCNDLGFNRFDILYADLKLGTIEFEKLEYGSRKVEKKIKEIERLVYATVNLHASLEGLSELELSERKMEQWKNYSELGTKNQKVNSDHFHQKLASQRKQVLYLKKVSLWNKTFDQSVETLARITCIVYARICKVFGPYIPDLPACGLVEPIKNVMGSRSGPILGASQHCLVRFHSQKSILSLDVDGSHKEGSNNNRVFHAAGPNTVGGSGLAVRYANVILLAERYLGSNMTIGRDAREDLYEMLPQSLRKSMRSKLSKNVKKGPGTDELMAGGWKEALNEMMEWLAPMAHDTLKWQMERNFERMKFESKPTVLLLQTLHFSDKEKAEAAIAEVLVGLSCIYWCENRQ</sequence>
<evidence type="ECO:0000313" key="3">
    <source>
        <dbReference type="EMBL" id="KAK1365435.1"/>
    </source>
</evidence>
<dbReference type="GO" id="GO:0045927">
    <property type="term" value="P:positive regulation of growth"/>
    <property type="evidence" value="ECO:0007669"/>
    <property type="project" value="InterPro"/>
</dbReference>
<feature type="domain" description="DUF3475" evidence="2">
    <location>
        <begin position="32"/>
        <end position="87"/>
    </location>
</feature>
<feature type="domain" description="DUF668" evidence="1">
    <location>
        <begin position="309"/>
        <end position="398"/>
    </location>
</feature>
<organism evidence="3 4">
    <name type="scientific">Heracleum sosnowskyi</name>
    <dbReference type="NCBI Taxonomy" id="360622"/>
    <lineage>
        <taxon>Eukaryota</taxon>
        <taxon>Viridiplantae</taxon>
        <taxon>Streptophyta</taxon>
        <taxon>Embryophyta</taxon>
        <taxon>Tracheophyta</taxon>
        <taxon>Spermatophyta</taxon>
        <taxon>Magnoliopsida</taxon>
        <taxon>eudicotyledons</taxon>
        <taxon>Gunneridae</taxon>
        <taxon>Pentapetalae</taxon>
        <taxon>asterids</taxon>
        <taxon>campanulids</taxon>
        <taxon>Apiales</taxon>
        <taxon>Apiaceae</taxon>
        <taxon>Apioideae</taxon>
        <taxon>apioid superclade</taxon>
        <taxon>Tordylieae</taxon>
        <taxon>Tordyliinae</taxon>
        <taxon>Heracleum</taxon>
    </lineage>
</organism>
<dbReference type="EMBL" id="JAUIZM010000009">
    <property type="protein sequence ID" value="KAK1365435.1"/>
    <property type="molecule type" value="Genomic_DNA"/>
</dbReference>
<dbReference type="Pfam" id="PF05003">
    <property type="entry name" value="DUF668"/>
    <property type="match status" value="1"/>
</dbReference>
<dbReference type="Pfam" id="PF11961">
    <property type="entry name" value="DUF3475"/>
    <property type="match status" value="1"/>
</dbReference>
<gene>
    <name evidence="3" type="ORF">POM88_040996</name>
</gene>
<dbReference type="InterPro" id="IPR021864">
    <property type="entry name" value="DUF3475"/>
</dbReference>
<protein>
    <submittedName>
        <fullName evidence="3">EF-TU receptor</fullName>
    </submittedName>
</protein>
<dbReference type="PANTHER" id="PTHR31371:SF13">
    <property type="entry name" value="OS05G0457600 PROTEIN"/>
    <property type="match status" value="1"/>
</dbReference>
<evidence type="ECO:0000259" key="1">
    <source>
        <dbReference type="Pfam" id="PF05003"/>
    </source>
</evidence>
<name>A0AAD8HDB5_9APIA</name>
<evidence type="ECO:0000259" key="2">
    <source>
        <dbReference type="Pfam" id="PF11961"/>
    </source>
</evidence>
<proteinExistence type="predicted"/>
<accession>A0AAD8HDB5</accession>
<keyword evidence="4" id="KW-1185">Reference proteome</keyword>
<reference evidence="3" key="2">
    <citation type="submission" date="2023-05" db="EMBL/GenBank/DDBJ databases">
        <authorList>
            <person name="Schelkunov M.I."/>
        </authorList>
    </citation>
    <scope>NUCLEOTIDE SEQUENCE</scope>
    <source>
        <strain evidence="3">Hsosn_3</strain>
        <tissue evidence="3">Leaf</tissue>
    </source>
</reference>
<dbReference type="PANTHER" id="PTHR31371">
    <property type="entry name" value="BNAC09G50660D PROTEIN"/>
    <property type="match status" value="1"/>
</dbReference>
<dbReference type="AlphaFoldDB" id="A0AAD8HDB5"/>
<reference evidence="3" key="1">
    <citation type="submission" date="2023-02" db="EMBL/GenBank/DDBJ databases">
        <title>Genome of toxic invasive species Heracleum sosnowskyi carries increased number of genes despite the absence of recent whole-genome duplications.</title>
        <authorList>
            <person name="Schelkunov M."/>
            <person name="Shtratnikova V."/>
            <person name="Makarenko M."/>
            <person name="Klepikova A."/>
            <person name="Omelchenko D."/>
            <person name="Novikova G."/>
            <person name="Obukhova E."/>
            <person name="Bogdanov V."/>
            <person name="Penin A."/>
            <person name="Logacheva M."/>
        </authorList>
    </citation>
    <scope>NUCLEOTIDE SEQUENCE</scope>
    <source>
        <strain evidence="3">Hsosn_3</strain>
        <tissue evidence="3">Leaf</tissue>
    </source>
</reference>
<evidence type="ECO:0000313" key="4">
    <source>
        <dbReference type="Proteomes" id="UP001237642"/>
    </source>
</evidence>
<dbReference type="InterPro" id="IPR007700">
    <property type="entry name" value="DUF668"/>
</dbReference>
<dbReference type="Proteomes" id="UP001237642">
    <property type="component" value="Unassembled WGS sequence"/>
</dbReference>
<comment type="caution">
    <text evidence="3">The sequence shown here is derived from an EMBL/GenBank/DDBJ whole genome shotgun (WGS) entry which is preliminary data.</text>
</comment>
<keyword evidence="3" id="KW-0675">Receptor</keyword>